<dbReference type="VEuPathDB" id="GiardiaDB:GL50581_3135"/>
<name>V6TBK6_GIAIN</name>
<dbReference type="VEuPathDB" id="GiardiaDB:QR46_1606"/>
<reference evidence="3 4" key="2">
    <citation type="journal article" date="2013" name="Genome Biol. Evol.">
        <title>Genome sequencing of Giardia lamblia genotypes A2 and B isolates (DH and GS) and comparative analysis with the genomes of genotypes A1 and E (WB and Pig).</title>
        <authorList>
            <person name="Adam R.D."/>
            <person name="Dahlstrom E.W."/>
            <person name="Martens C.A."/>
            <person name="Bruno D.P."/>
            <person name="Barbian K.D."/>
            <person name="Ricklefs S.M."/>
            <person name="Hernandez M.M."/>
            <person name="Narla N.P."/>
            <person name="Patel R.B."/>
            <person name="Porcella S.F."/>
            <person name="Nash T.E."/>
        </authorList>
    </citation>
    <scope>NUCLEOTIDE SEQUENCE [LARGE SCALE GENOMIC DNA]</scope>
    <source>
        <strain evidence="3 4">DH</strain>
    </source>
</reference>
<organism evidence="3 4">
    <name type="scientific">Giardia intestinalis</name>
    <name type="common">Giardia lamblia</name>
    <dbReference type="NCBI Taxonomy" id="5741"/>
    <lineage>
        <taxon>Eukaryota</taxon>
        <taxon>Metamonada</taxon>
        <taxon>Diplomonadida</taxon>
        <taxon>Hexamitidae</taxon>
        <taxon>Giardiinae</taxon>
        <taxon>Giardia</taxon>
    </lineage>
</organism>
<dbReference type="PANTHER" id="PTHR13049">
    <property type="entry name" value="DUF814-RELATED"/>
    <property type="match status" value="1"/>
</dbReference>
<evidence type="ECO:0000259" key="2">
    <source>
        <dbReference type="Pfam" id="PF05670"/>
    </source>
</evidence>
<dbReference type="VEuPathDB" id="GiardiaDB:GL50803_0016794"/>
<feature type="domain" description="NFACT RNA-binding" evidence="2">
    <location>
        <begin position="47"/>
        <end position="169"/>
    </location>
</feature>
<dbReference type="Pfam" id="PF05670">
    <property type="entry name" value="NFACT-R_1"/>
    <property type="match status" value="1"/>
</dbReference>
<evidence type="ECO:0000256" key="1">
    <source>
        <dbReference type="ARBA" id="ARBA00008998"/>
    </source>
</evidence>
<gene>
    <name evidence="3" type="ORF">DHA2_16794</name>
</gene>
<dbReference type="Proteomes" id="UP000018320">
    <property type="component" value="Unassembled WGS sequence"/>
</dbReference>
<comment type="similarity">
    <text evidence="1">Belongs to the CCDC25 family.</text>
</comment>
<dbReference type="EMBL" id="AHGT01000067">
    <property type="protein sequence ID" value="ESU35812.1"/>
    <property type="molecule type" value="Genomic_DNA"/>
</dbReference>
<dbReference type="InterPro" id="IPR008532">
    <property type="entry name" value="NFACT_RNA-bd"/>
</dbReference>
<comment type="caution">
    <text evidence="3">The sequence shown here is derived from an EMBL/GenBank/DDBJ whole genome shotgun (WGS) entry which is preliminary data.</text>
</comment>
<accession>V6TBK6</accession>
<dbReference type="InterPro" id="IPR039730">
    <property type="entry name" value="Jlp2/Ccd25"/>
</dbReference>
<dbReference type="PANTHER" id="PTHR13049:SF2">
    <property type="entry name" value="COILED-COIL DOMAIN-CONTAINING PROTEIN 25"/>
    <property type="match status" value="1"/>
</dbReference>
<dbReference type="VEuPathDB" id="GiardiaDB:DHA2_16794"/>
<reference evidence="4" key="1">
    <citation type="submission" date="2012-02" db="EMBL/GenBank/DDBJ databases">
        <title>Genome sequencing of Giardia lamblia Genotypes A2 and B isolates (DH and GS) and comparative analysis with the genomes of Genotypes A1 and E (WB and Pig).</title>
        <authorList>
            <person name="Adam R."/>
            <person name="Dahlstrom E."/>
            <person name="Martens C."/>
            <person name="Bruno D."/>
            <person name="Barbian K."/>
            <person name="Porcella S.F."/>
            <person name="Nash T."/>
        </authorList>
    </citation>
    <scope>NUCLEOTIDE SEQUENCE</scope>
    <source>
        <strain evidence="4">DH</strain>
    </source>
</reference>
<evidence type="ECO:0000313" key="3">
    <source>
        <dbReference type="EMBL" id="ESU35812.1"/>
    </source>
</evidence>
<dbReference type="AlphaFoldDB" id="V6TBK6"/>
<proteinExistence type="inferred from homology"/>
<evidence type="ECO:0000313" key="4">
    <source>
        <dbReference type="Proteomes" id="UP000018320"/>
    </source>
</evidence>
<sequence length="275" mass="32411">MIVPIIRYVKSITSNFPQPLISYISRKELTVHRVLYGIEKIQKKSTMPFRFKSLSHPDVSIYVGFDKYENEDLIKYAWNGDIWFHVDKHSSAHVYLRPPVVDPLALHNHECDEKWKFPDIPADLLEEVAQLTKENSIEGCKLDNLTIIYTPAENLRKDGTMETGTVGFVKDKLVKRYHVKEKNKDMLKALEKTKVADKETNLMNERDMHERWLRKQMRAVEKLIEKENREIEADKRREKQARDYTATWDYTNYTDKDVCLTGTKNNPQALFDDFI</sequence>
<protein>
    <recommendedName>
        <fullName evidence="2">NFACT RNA-binding domain-containing protein</fullName>
    </recommendedName>
</protein>